<dbReference type="AlphaFoldDB" id="A0A4D6MUM5"/>
<dbReference type="FunFam" id="3.40.50.300:FF:001766">
    <property type="entry name" value="Elongator complex protein 4"/>
    <property type="match status" value="1"/>
</dbReference>
<evidence type="ECO:0000313" key="11">
    <source>
        <dbReference type="Proteomes" id="UP000501690"/>
    </source>
</evidence>
<feature type="region of interest" description="Disordered" evidence="9">
    <location>
        <begin position="1"/>
        <end position="30"/>
    </location>
</feature>
<dbReference type="GO" id="GO:0033588">
    <property type="term" value="C:elongator holoenzyme complex"/>
    <property type="evidence" value="ECO:0007669"/>
    <property type="project" value="InterPro"/>
</dbReference>
<feature type="compositionally biased region" description="Polar residues" evidence="9">
    <location>
        <begin position="1"/>
        <end position="23"/>
    </location>
</feature>
<evidence type="ECO:0000256" key="8">
    <source>
        <dbReference type="ARBA" id="ARBA00023242"/>
    </source>
</evidence>
<dbReference type="EMBL" id="CP039352">
    <property type="protein sequence ID" value="QCE04838.1"/>
    <property type="molecule type" value="Genomic_DNA"/>
</dbReference>
<keyword evidence="11" id="KW-1185">Reference proteome</keyword>
<proteinExistence type="inferred from homology"/>
<dbReference type="InterPro" id="IPR008728">
    <property type="entry name" value="Elongator_complex_protein_4"/>
</dbReference>
<comment type="pathway">
    <text evidence="3">tRNA modification; 5-methoxycarbonylmethyl-2-thiouridine-tRNA biosynthesis.</text>
</comment>
<evidence type="ECO:0000256" key="1">
    <source>
        <dbReference type="ARBA" id="ARBA00004123"/>
    </source>
</evidence>
<keyword evidence="6" id="KW-0963">Cytoplasm</keyword>
<evidence type="ECO:0000256" key="5">
    <source>
        <dbReference type="ARBA" id="ARBA00020265"/>
    </source>
</evidence>
<dbReference type="Proteomes" id="UP000501690">
    <property type="component" value="Linkage Group LG8"/>
</dbReference>
<protein>
    <recommendedName>
        <fullName evidence="5">Elongator complex protein 4</fullName>
    </recommendedName>
</protein>
<evidence type="ECO:0000313" key="10">
    <source>
        <dbReference type="EMBL" id="QCE04838.1"/>
    </source>
</evidence>
<sequence>MATTKARVSSFSRNVSTVTSQNPGLKHGPNGTMLLSSGIPDLDKILGGGFPLGSLVMVMEDEEAPHHMLLLRNFMSQGLVQKQPLLYASASKDPKRFLGTLPSPASPKGDKSSDLSHEKDIRIAWQYKKYFGEPQLNLNTNGSQQDYCNDFDLRKPLDRHFYSGNNVDCVSIKDSPNLSVLQDRCAGFLAKLSRNEGNISSAGRIAIQSFCSPQCKYSNEPSLYELGHSLPACRSYLAILVESQTLIPSLKGMVQSSNAVVVVTFPPSLLSPSCSLRLQHMADTLLSVRAIPDEDKELAKLLTGYQDMIGLINIHKAARLNTQVPVILEATTFSIKLHKRRFLVLECLNQAPVDGSSGSSYGTSGGCSGSSKVGTLDF</sequence>
<dbReference type="PANTHER" id="PTHR12896:SF1">
    <property type="entry name" value="ELONGATOR COMPLEX PROTEIN 4"/>
    <property type="match status" value="1"/>
</dbReference>
<dbReference type="GO" id="GO:0005737">
    <property type="term" value="C:cytoplasm"/>
    <property type="evidence" value="ECO:0007669"/>
    <property type="project" value="UniProtKB-SubCell"/>
</dbReference>
<gene>
    <name evidence="10" type="ORF">DEO72_LG8g2879</name>
</gene>
<organism evidence="10 11">
    <name type="scientific">Vigna unguiculata</name>
    <name type="common">Cowpea</name>
    <dbReference type="NCBI Taxonomy" id="3917"/>
    <lineage>
        <taxon>Eukaryota</taxon>
        <taxon>Viridiplantae</taxon>
        <taxon>Streptophyta</taxon>
        <taxon>Embryophyta</taxon>
        <taxon>Tracheophyta</taxon>
        <taxon>Spermatophyta</taxon>
        <taxon>Magnoliopsida</taxon>
        <taxon>eudicotyledons</taxon>
        <taxon>Gunneridae</taxon>
        <taxon>Pentapetalae</taxon>
        <taxon>rosids</taxon>
        <taxon>fabids</taxon>
        <taxon>Fabales</taxon>
        <taxon>Fabaceae</taxon>
        <taxon>Papilionoideae</taxon>
        <taxon>50 kb inversion clade</taxon>
        <taxon>NPAAA clade</taxon>
        <taxon>indigoferoid/millettioid clade</taxon>
        <taxon>Phaseoleae</taxon>
        <taxon>Vigna</taxon>
    </lineage>
</organism>
<evidence type="ECO:0000256" key="4">
    <source>
        <dbReference type="ARBA" id="ARBA00007573"/>
    </source>
</evidence>
<evidence type="ECO:0000256" key="2">
    <source>
        <dbReference type="ARBA" id="ARBA00004496"/>
    </source>
</evidence>
<keyword evidence="7" id="KW-0819">tRNA processing</keyword>
<comment type="similarity">
    <text evidence="4">Belongs to the ELP4 family.</text>
</comment>
<accession>A0A4D6MUM5</accession>
<dbReference type="PANTHER" id="PTHR12896">
    <property type="entry name" value="PAX6 NEIGHBOR PROTEIN PAXNEB"/>
    <property type="match status" value="1"/>
</dbReference>
<dbReference type="CDD" id="cd19494">
    <property type="entry name" value="Elp4"/>
    <property type="match status" value="1"/>
</dbReference>
<evidence type="ECO:0000256" key="3">
    <source>
        <dbReference type="ARBA" id="ARBA00005043"/>
    </source>
</evidence>
<evidence type="ECO:0000256" key="6">
    <source>
        <dbReference type="ARBA" id="ARBA00022490"/>
    </source>
</evidence>
<dbReference type="GO" id="GO:0008023">
    <property type="term" value="C:transcription elongation factor complex"/>
    <property type="evidence" value="ECO:0007669"/>
    <property type="project" value="TreeGrafter"/>
</dbReference>
<dbReference type="GO" id="GO:0002098">
    <property type="term" value="P:tRNA wobble uridine modification"/>
    <property type="evidence" value="ECO:0007669"/>
    <property type="project" value="InterPro"/>
</dbReference>
<dbReference type="UniPathway" id="UPA00988"/>
<comment type="subcellular location">
    <subcellularLocation>
        <location evidence="2">Cytoplasm</location>
    </subcellularLocation>
    <subcellularLocation>
        <location evidence="1">Nucleus</location>
    </subcellularLocation>
</comment>
<evidence type="ECO:0000256" key="7">
    <source>
        <dbReference type="ARBA" id="ARBA00022694"/>
    </source>
</evidence>
<dbReference type="Gene3D" id="3.40.50.300">
    <property type="entry name" value="P-loop containing nucleotide triphosphate hydrolases"/>
    <property type="match status" value="1"/>
</dbReference>
<reference evidence="10 11" key="1">
    <citation type="submission" date="2019-04" db="EMBL/GenBank/DDBJ databases">
        <title>An improved genome assembly and genetic linkage map for asparagus bean, Vigna unguiculata ssp. sesquipedialis.</title>
        <authorList>
            <person name="Xia Q."/>
            <person name="Zhang R."/>
            <person name="Dong Y."/>
        </authorList>
    </citation>
    <scope>NUCLEOTIDE SEQUENCE [LARGE SCALE GENOMIC DNA]</scope>
    <source>
        <tissue evidence="10">Leaf</tissue>
    </source>
</reference>
<evidence type="ECO:0000256" key="9">
    <source>
        <dbReference type="SAM" id="MobiDB-lite"/>
    </source>
</evidence>
<keyword evidence="8" id="KW-0539">Nucleus</keyword>
<dbReference type="Pfam" id="PF05625">
    <property type="entry name" value="PAXNEB"/>
    <property type="match status" value="1"/>
</dbReference>
<feature type="region of interest" description="Disordered" evidence="9">
    <location>
        <begin position="355"/>
        <end position="378"/>
    </location>
</feature>
<dbReference type="InterPro" id="IPR027417">
    <property type="entry name" value="P-loop_NTPase"/>
</dbReference>
<name>A0A4D6MUM5_VIGUN</name>